<evidence type="ECO:0000256" key="6">
    <source>
        <dbReference type="ARBA" id="ARBA00022692"/>
    </source>
</evidence>
<dbReference type="PANTHER" id="PTHR28533">
    <property type="entry name" value="PROTEIN PBN1"/>
    <property type="match status" value="1"/>
</dbReference>
<keyword evidence="8 11" id="KW-1133">Transmembrane helix</keyword>
<sequence length="506" mass="55324">MRQRTTFFHTQENAIDPENVVVSGDSIQGPDIQAVREDRLTLQLEELPEELAEFLGSCQGFHVRWISCESYDTVTPLVSRLPPGLHVFYTPQKDQIVSQPCTTLQSLFGGGVACVSLEDSFIELPRHRFAHSPAYQYYSPLSDLTQLVESASKTLCGSQDESSPCVSEVKRLNTARSLDFSYDAESKTIKTTAAWPQGKQGISVSQISSHRIEVGILTTDSPPNLKPHEQGIAGLLTVLGESTKPTATLFAFSSRHRKAEGNSFSTAFLEPTGLHPTIQIKVVGLGSPLDGEDDDGIEEECGLYAYFTLPRHIFADSYQLADPLFLASKNLTTLSFMSQPVNLEAPEYVMDVWGSSLLLQLAPPTGDDKTAAVGVWTAEVPLHLRYLDPKEGGYTNTSVPYPALFWACSAEEGAAFARSPFERVNLGYDGLFEPNTAFWHVDPTPLSKGGKLLNEVTVPVADLDQAGWVSAGTAFVIFLGFGWIVGKLVVAWVDKKAPATEEKKTQ</sequence>
<keyword evidence="10" id="KW-0325">Glycoprotein</keyword>
<evidence type="ECO:0000256" key="3">
    <source>
        <dbReference type="ARBA" id="ARBA00010345"/>
    </source>
</evidence>
<keyword evidence="13" id="KW-1185">Reference proteome</keyword>
<comment type="pathway">
    <text evidence="2 11">Glycolipid biosynthesis; glycosylphosphatidylinositol-anchor biosynthesis.</text>
</comment>
<evidence type="ECO:0000313" key="12">
    <source>
        <dbReference type="EMBL" id="KAJ2907205.1"/>
    </source>
</evidence>
<keyword evidence="6 11" id="KW-0812">Transmembrane</keyword>
<dbReference type="EMBL" id="JAKWBI020000003">
    <property type="protein sequence ID" value="KAJ2907205.1"/>
    <property type="molecule type" value="Genomic_DNA"/>
</dbReference>
<keyword evidence="7 11" id="KW-0256">Endoplasmic reticulum</keyword>
<name>A0AAD5S091_9PEZI</name>
<evidence type="ECO:0000256" key="11">
    <source>
        <dbReference type="RuleBase" id="RU366056"/>
    </source>
</evidence>
<dbReference type="Pfam" id="PF08320">
    <property type="entry name" value="PIG-X"/>
    <property type="match status" value="1"/>
</dbReference>
<evidence type="ECO:0000256" key="2">
    <source>
        <dbReference type="ARBA" id="ARBA00004687"/>
    </source>
</evidence>
<dbReference type="GO" id="GO:1990529">
    <property type="term" value="C:glycosylphosphatidylinositol-mannosyltransferase I complex"/>
    <property type="evidence" value="ECO:0007669"/>
    <property type="project" value="TreeGrafter"/>
</dbReference>
<dbReference type="GO" id="GO:0005789">
    <property type="term" value="C:endoplasmic reticulum membrane"/>
    <property type="evidence" value="ECO:0007669"/>
    <property type="project" value="UniProtKB-SubCell"/>
</dbReference>
<accession>A0AAD5S091</accession>
<dbReference type="Proteomes" id="UP001201980">
    <property type="component" value="Unassembled WGS sequence"/>
</dbReference>
<comment type="function">
    <text evidence="11">Required for proper folding and/or the stability of a subset of proteins in the endoplasmic reticulum. Component of glycosylphosphatidylinositol-mannosyltransferase 1 which transfers the first of the 4 mannoses in the GPI-anchor precursors during GPI-anchor biosynthesis. Probably acts by stabilizing the mannosyltransferase GPI14.</text>
</comment>
<evidence type="ECO:0000256" key="8">
    <source>
        <dbReference type="ARBA" id="ARBA00022989"/>
    </source>
</evidence>
<gene>
    <name evidence="12" type="ORF">MKZ38_006499</name>
</gene>
<comment type="caution">
    <text evidence="12">The sequence shown here is derived from an EMBL/GenBank/DDBJ whole genome shotgun (WGS) entry which is preliminary data.</text>
</comment>
<evidence type="ECO:0000256" key="4">
    <source>
        <dbReference type="ARBA" id="ARBA00020410"/>
    </source>
</evidence>
<evidence type="ECO:0000313" key="13">
    <source>
        <dbReference type="Proteomes" id="UP001201980"/>
    </source>
</evidence>
<dbReference type="GO" id="GO:0000030">
    <property type="term" value="F:mannosyltransferase activity"/>
    <property type="evidence" value="ECO:0007669"/>
    <property type="project" value="TreeGrafter"/>
</dbReference>
<evidence type="ECO:0000256" key="10">
    <source>
        <dbReference type="ARBA" id="ARBA00023180"/>
    </source>
</evidence>
<evidence type="ECO:0000256" key="5">
    <source>
        <dbReference type="ARBA" id="ARBA00022502"/>
    </source>
</evidence>
<dbReference type="AlphaFoldDB" id="A0AAD5S091"/>
<comment type="similarity">
    <text evidence="3 11">Belongs to the PIGX family.</text>
</comment>
<organism evidence="12 13">
    <name type="scientific">Zalerion maritima</name>
    <dbReference type="NCBI Taxonomy" id="339359"/>
    <lineage>
        <taxon>Eukaryota</taxon>
        <taxon>Fungi</taxon>
        <taxon>Dikarya</taxon>
        <taxon>Ascomycota</taxon>
        <taxon>Pezizomycotina</taxon>
        <taxon>Sordariomycetes</taxon>
        <taxon>Lulworthiomycetidae</taxon>
        <taxon>Lulworthiales</taxon>
        <taxon>Lulworthiaceae</taxon>
        <taxon>Zalerion</taxon>
    </lineage>
</organism>
<dbReference type="GO" id="GO:0006506">
    <property type="term" value="P:GPI anchor biosynthetic process"/>
    <property type="evidence" value="ECO:0007669"/>
    <property type="project" value="UniProtKB-KW"/>
</dbReference>
<keyword evidence="5 11" id="KW-0337">GPI-anchor biosynthesis</keyword>
<dbReference type="SMART" id="SM00780">
    <property type="entry name" value="PIG-X"/>
    <property type="match status" value="1"/>
</dbReference>
<dbReference type="PANTHER" id="PTHR28533:SF1">
    <property type="entry name" value="PROTEIN PBN1"/>
    <property type="match status" value="1"/>
</dbReference>
<proteinExistence type="inferred from homology"/>
<dbReference type="InterPro" id="IPR042322">
    <property type="entry name" value="Pbn1"/>
</dbReference>
<protein>
    <recommendedName>
        <fullName evidence="4 11">Protein PBN1</fullName>
    </recommendedName>
</protein>
<reference evidence="12" key="1">
    <citation type="submission" date="2022-07" db="EMBL/GenBank/DDBJ databases">
        <title>Draft genome sequence of Zalerion maritima ATCC 34329, a (micro)plastics degrading marine fungus.</title>
        <authorList>
            <person name="Paco A."/>
            <person name="Goncalves M.F.M."/>
            <person name="Rocha-Santos T.A.P."/>
            <person name="Alves A."/>
        </authorList>
    </citation>
    <scope>NUCLEOTIDE SEQUENCE</scope>
    <source>
        <strain evidence="12">ATCC 34329</strain>
    </source>
</reference>
<evidence type="ECO:0000256" key="1">
    <source>
        <dbReference type="ARBA" id="ARBA00004643"/>
    </source>
</evidence>
<dbReference type="InterPro" id="IPR013233">
    <property type="entry name" value="PIG-X/PBN1"/>
</dbReference>
<evidence type="ECO:0000256" key="9">
    <source>
        <dbReference type="ARBA" id="ARBA00023136"/>
    </source>
</evidence>
<evidence type="ECO:0000256" key="7">
    <source>
        <dbReference type="ARBA" id="ARBA00022824"/>
    </source>
</evidence>
<keyword evidence="9 11" id="KW-0472">Membrane</keyword>
<comment type="subcellular location">
    <subcellularLocation>
        <location evidence="11">Endoplasmic reticulum membrane</location>
        <topology evidence="11">Single-pass membrane protein</topology>
    </subcellularLocation>
    <subcellularLocation>
        <location evidence="1">Endoplasmic reticulum membrane</location>
        <topology evidence="1">Single-pass type III membrane protein</topology>
    </subcellularLocation>
</comment>
<feature type="transmembrane region" description="Helical" evidence="11">
    <location>
        <begin position="468"/>
        <end position="493"/>
    </location>
</feature>